<name>A0A0G4FZ54_9ALVE</name>
<dbReference type="Gene3D" id="1.10.287.130">
    <property type="match status" value="1"/>
</dbReference>
<dbReference type="EMBL" id="CDMZ01000750">
    <property type="protein sequence ID" value="CEM20743.1"/>
    <property type="molecule type" value="Genomic_DNA"/>
</dbReference>
<dbReference type="InterPro" id="IPR004358">
    <property type="entry name" value="Sig_transdc_His_kin-like_C"/>
</dbReference>
<dbReference type="Gene3D" id="3.40.50.2300">
    <property type="match status" value="1"/>
</dbReference>
<accession>A0A0G4FZ54</accession>
<dbReference type="SUPFAM" id="SSF52172">
    <property type="entry name" value="CheY-like"/>
    <property type="match status" value="1"/>
</dbReference>
<keyword evidence="5" id="KW-0418">Kinase</keyword>
<dbReference type="AlphaFoldDB" id="A0A0G4FZ54"/>
<sequence>MSLWSRSRVDWSLAVIAPGCLLLAVCSSLFVGLFCLLGFVDGYMAFLNAVYFWSLALAGLPSLGISSSTQQKEKGKEREKAGRELLWRERLSAVGFFLVDVVATLIVEEYQCPGNIKVIFRGVTVVWSKMFLLTLAFSDFHFWFLNLSSCLVWMTSCVRTNVFHSQEELLFAFVMSTNTCLMVGFLKSLISMTLGKFIEAQIMRERAELGRKQFLSYIMHEMRNPLSGGMMLIVEFRASLEGLLGLVRRAEEGKEREKKGKARGQQWAGALGGSPASLMKKRDRTGGDGSPVPPFSSSSSPSLHSSRPACPSPSLPSLGFSQEGLLLCEGVREESRRMLEYLDLLGSQFNKMKGVCDDVLQLEKLDNGGFEYVFSPRSVWRWVEQAAAQARHLFPATPPSSAPSSWTAACVVFHSEWKEGEGVREFLREVAGDRGTEGDVEGLADWQRLEQVVSNLMSNAKKFTKRGSVTLQATLRLPTEEEKTEYREIVQGRRRQTEAQKEREETEGGEGKKREKNFSSLRTFGRRIIQTSSAFLSKSSGQGKGAASGQTGETAAAEHQHQWIAAVSEMNTGREVRGGSLNSSLSDSSARTNTETIRPPPEQVHEESNEHDMGSLRLAGPLVFRVSVRDTGPGLSAEDLGKLFRPYGQVRAGELQNGGGTGLGLCICKSFIEAHGGGEIGVTSEGRGLGSEFFFQIFLPIVRNTRGCEGIQAEVEKHQGEHTQTAAAAVDVRILSPSPSVFHKEETEKNPKSKPAAAVDSKAPSQTIAAQGSLSFSSPASSSLTLEDKKKPQRELVAKDRQEASASTLFPGSSPHKSPLCGTPLRGDKNESREETGFTADVLIVDDDRFCLMCGEAAIKRLGFSVQTCESGTKAVELCVQSAHSNKFRLILMDNNMPGLEGPEAVRQIVTHFACSEGAGEGENKKKGSVVIGLTGETSDETTNQFLSAGAVRVLHKPLSAQVIQDTLRELI</sequence>
<feature type="compositionally biased region" description="Polar residues" evidence="7">
    <location>
        <begin position="763"/>
        <end position="772"/>
    </location>
</feature>
<feature type="transmembrane region" description="Helical" evidence="8">
    <location>
        <begin position="45"/>
        <end position="66"/>
    </location>
</feature>
<feature type="compositionally biased region" description="Low complexity" evidence="7">
    <location>
        <begin position="773"/>
        <end position="785"/>
    </location>
</feature>
<feature type="region of interest" description="Disordered" evidence="7">
    <location>
        <begin position="481"/>
        <end position="522"/>
    </location>
</feature>
<evidence type="ECO:0000256" key="7">
    <source>
        <dbReference type="SAM" id="MobiDB-lite"/>
    </source>
</evidence>
<evidence type="ECO:0000313" key="11">
    <source>
        <dbReference type="EMBL" id="CEM20743.1"/>
    </source>
</evidence>
<dbReference type="Pfam" id="PF02518">
    <property type="entry name" value="HATPase_c"/>
    <property type="match status" value="1"/>
</dbReference>
<dbReference type="PANTHER" id="PTHR43047:SF66">
    <property type="entry name" value="HISKA"/>
    <property type="match status" value="1"/>
</dbReference>
<feature type="transmembrane region" description="Helical" evidence="8">
    <location>
        <begin position="170"/>
        <end position="190"/>
    </location>
</feature>
<comment type="catalytic activity">
    <reaction evidence="1">
        <text>ATP + protein L-histidine = ADP + protein N-phospho-L-histidine.</text>
        <dbReference type="EC" id="2.7.13.3"/>
    </reaction>
</comment>
<evidence type="ECO:0000256" key="1">
    <source>
        <dbReference type="ARBA" id="ARBA00000085"/>
    </source>
</evidence>
<dbReference type="EC" id="2.7.13.3" evidence="2"/>
<feature type="region of interest" description="Disordered" evidence="7">
    <location>
        <begin position="534"/>
        <end position="559"/>
    </location>
</feature>
<feature type="domain" description="Response regulatory" evidence="10">
    <location>
        <begin position="841"/>
        <end position="972"/>
    </location>
</feature>
<feature type="transmembrane region" description="Helical" evidence="8">
    <location>
        <begin position="12"/>
        <end position="39"/>
    </location>
</feature>
<keyword evidence="8" id="KW-0812">Transmembrane</keyword>
<dbReference type="InterPro" id="IPR005467">
    <property type="entry name" value="His_kinase_dom"/>
</dbReference>
<dbReference type="GO" id="GO:0000155">
    <property type="term" value="F:phosphorelay sensor kinase activity"/>
    <property type="evidence" value="ECO:0007669"/>
    <property type="project" value="InterPro"/>
</dbReference>
<dbReference type="InterPro" id="IPR003661">
    <property type="entry name" value="HisK_dim/P_dom"/>
</dbReference>
<proteinExistence type="predicted"/>
<gene>
    <name evidence="11" type="ORF">Cvel_3934</name>
</gene>
<feature type="compositionally biased region" description="Basic and acidic residues" evidence="7">
    <location>
        <begin position="742"/>
        <end position="751"/>
    </location>
</feature>
<dbReference type="PROSITE" id="PS50109">
    <property type="entry name" value="HIS_KIN"/>
    <property type="match status" value="1"/>
</dbReference>
<evidence type="ECO:0000256" key="5">
    <source>
        <dbReference type="ARBA" id="ARBA00022777"/>
    </source>
</evidence>
<feature type="compositionally biased region" description="Basic and acidic residues" evidence="7">
    <location>
        <begin position="826"/>
        <end position="835"/>
    </location>
</feature>
<dbReference type="PROSITE" id="PS50110">
    <property type="entry name" value="RESPONSE_REGULATORY"/>
    <property type="match status" value="1"/>
</dbReference>
<dbReference type="PRINTS" id="PR00344">
    <property type="entry name" value="BCTRLSENSOR"/>
</dbReference>
<feature type="region of interest" description="Disordered" evidence="7">
    <location>
        <begin position="575"/>
        <end position="612"/>
    </location>
</feature>
<keyword evidence="4" id="KW-0808">Transferase</keyword>
<dbReference type="InterPro" id="IPR011006">
    <property type="entry name" value="CheY-like_superfamily"/>
</dbReference>
<feature type="region of interest" description="Disordered" evidence="7">
    <location>
        <begin position="254"/>
        <end position="314"/>
    </location>
</feature>
<feature type="compositionally biased region" description="Low complexity" evidence="7">
    <location>
        <begin position="295"/>
        <end position="308"/>
    </location>
</feature>
<evidence type="ECO:0000256" key="2">
    <source>
        <dbReference type="ARBA" id="ARBA00012438"/>
    </source>
</evidence>
<feature type="transmembrane region" description="Helical" evidence="8">
    <location>
        <begin position="87"/>
        <end position="107"/>
    </location>
</feature>
<keyword evidence="3 6" id="KW-0597">Phosphoprotein</keyword>
<dbReference type="PhylomeDB" id="A0A0G4FZ54"/>
<dbReference type="PANTHER" id="PTHR43047">
    <property type="entry name" value="TWO-COMPONENT HISTIDINE PROTEIN KINASE"/>
    <property type="match status" value="1"/>
</dbReference>
<reference evidence="11" key="1">
    <citation type="submission" date="2014-11" db="EMBL/GenBank/DDBJ databases">
        <authorList>
            <person name="Otto D Thomas"/>
            <person name="Naeem Raeece"/>
        </authorList>
    </citation>
    <scope>NUCLEOTIDE SEQUENCE</scope>
</reference>
<dbReference type="Pfam" id="PF00072">
    <property type="entry name" value="Response_reg"/>
    <property type="match status" value="1"/>
</dbReference>
<feature type="modified residue" description="4-aspartylphosphate" evidence="6">
    <location>
        <position position="894"/>
    </location>
</feature>
<evidence type="ECO:0000256" key="6">
    <source>
        <dbReference type="PROSITE-ProRule" id="PRU00169"/>
    </source>
</evidence>
<dbReference type="Gene3D" id="3.30.565.10">
    <property type="entry name" value="Histidine kinase-like ATPase, C-terminal domain"/>
    <property type="match status" value="2"/>
</dbReference>
<organism evidence="11">
    <name type="scientific">Chromera velia CCMP2878</name>
    <dbReference type="NCBI Taxonomy" id="1169474"/>
    <lineage>
        <taxon>Eukaryota</taxon>
        <taxon>Sar</taxon>
        <taxon>Alveolata</taxon>
        <taxon>Colpodellida</taxon>
        <taxon>Chromeraceae</taxon>
        <taxon>Chromera</taxon>
    </lineage>
</organism>
<feature type="region of interest" description="Disordered" evidence="7">
    <location>
        <begin position="739"/>
        <end position="835"/>
    </location>
</feature>
<dbReference type="VEuPathDB" id="CryptoDB:Cvel_3934"/>
<protein>
    <recommendedName>
        <fullName evidence="2">histidine kinase</fullName>
        <ecNumber evidence="2">2.7.13.3</ecNumber>
    </recommendedName>
</protein>
<dbReference type="GO" id="GO:0005886">
    <property type="term" value="C:plasma membrane"/>
    <property type="evidence" value="ECO:0007669"/>
    <property type="project" value="TreeGrafter"/>
</dbReference>
<dbReference type="SMART" id="SM00448">
    <property type="entry name" value="REC"/>
    <property type="match status" value="1"/>
</dbReference>
<evidence type="ECO:0000259" key="9">
    <source>
        <dbReference type="PROSITE" id="PS50109"/>
    </source>
</evidence>
<dbReference type="CDD" id="cd17546">
    <property type="entry name" value="REC_hyHK_CKI1_RcsC-like"/>
    <property type="match status" value="1"/>
</dbReference>
<feature type="compositionally biased region" description="Basic and acidic residues" evidence="7">
    <location>
        <begin position="481"/>
        <end position="517"/>
    </location>
</feature>
<dbReference type="InterPro" id="IPR001789">
    <property type="entry name" value="Sig_transdc_resp-reg_receiver"/>
</dbReference>
<keyword evidence="8" id="KW-0472">Membrane</keyword>
<evidence type="ECO:0000256" key="8">
    <source>
        <dbReference type="SAM" id="Phobius"/>
    </source>
</evidence>
<feature type="domain" description="Histidine kinase" evidence="9">
    <location>
        <begin position="444"/>
        <end position="703"/>
    </location>
</feature>
<feature type="compositionally biased region" description="Basic and acidic residues" evidence="7">
    <location>
        <begin position="603"/>
        <end position="612"/>
    </location>
</feature>
<dbReference type="InterPro" id="IPR036890">
    <property type="entry name" value="HATPase_C_sf"/>
</dbReference>
<dbReference type="InterPro" id="IPR003594">
    <property type="entry name" value="HATPase_dom"/>
</dbReference>
<evidence type="ECO:0000259" key="10">
    <source>
        <dbReference type="PROSITE" id="PS50110"/>
    </source>
</evidence>
<feature type="compositionally biased region" description="Low complexity" evidence="7">
    <location>
        <begin position="537"/>
        <end position="550"/>
    </location>
</feature>
<feature type="compositionally biased region" description="Low complexity" evidence="7">
    <location>
        <begin position="580"/>
        <end position="589"/>
    </location>
</feature>
<keyword evidence="8" id="KW-1133">Transmembrane helix</keyword>
<dbReference type="SMART" id="SM00387">
    <property type="entry name" value="HATPase_c"/>
    <property type="match status" value="1"/>
</dbReference>
<dbReference type="SUPFAM" id="SSF55874">
    <property type="entry name" value="ATPase domain of HSP90 chaperone/DNA topoisomerase II/histidine kinase"/>
    <property type="match status" value="2"/>
</dbReference>
<dbReference type="GO" id="GO:0009927">
    <property type="term" value="F:histidine phosphotransfer kinase activity"/>
    <property type="evidence" value="ECO:0007669"/>
    <property type="project" value="TreeGrafter"/>
</dbReference>
<evidence type="ECO:0000256" key="3">
    <source>
        <dbReference type="ARBA" id="ARBA00022553"/>
    </source>
</evidence>
<feature type="compositionally biased region" description="Basic and acidic residues" evidence="7">
    <location>
        <begin position="786"/>
        <end position="803"/>
    </location>
</feature>
<evidence type="ECO:0000256" key="4">
    <source>
        <dbReference type="ARBA" id="ARBA00022679"/>
    </source>
</evidence>
<dbReference type="CDD" id="cd00082">
    <property type="entry name" value="HisKA"/>
    <property type="match status" value="1"/>
</dbReference>